<reference evidence="2 3" key="1">
    <citation type="submission" date="2015-07" db="EMBL/GenBank/DDBJ databases">
        <title>The draft genome sequence of Leadbetterella sp. JN14-9.</title>
        <authorList>
            <person name="Liu Y."/>
            <person name="Du J."/>
            <person name="Shao Z."/>
        </authorList>
    </citation>
    <scope>NUCLEOTIDE SEQUENCE [LARGE SCALE GENOMIC DNA]</scope>
    <source>
        <strain evidence="2 3">JN14-9</strain>
    </source>
</reference>
<organism evidence="2 3">
    <name type="scientific">Jiulongibacter sediminis</name>
    <dbReference type="NCBI Taxonomy" id="1605367"/>
    <lineage>
        <taxon>Bacteria</taxon>
        <taxon>Pseudomonadati</taxon>
        <taxon>Bacteroidota</taxon>
        <taxon>Cytophagia</taxon>
        <taxon>Cytophagales</taxon>
        <taxon>Leadbetterellaceae</taxon>
        <taxon>Jiulongibacter</taxon>
    </lineage>
</organism>
<dbReference type="RefSeq" id="WP_055146671.1">
    <property type="nucleotide sequence ID" value="NZ_JXSZ01000006.1"/>
</dbReference>
<proteinExistence type="predicted"/>
<keyword evidence="1" id="KW-1133">Transmembrane helix</keyword>
<feature type="transmembrane region" description="Helical" evidence="1">
    <location>
        <begin position="36"/>
        <end position="57"/>
    </location>
</feature>
<name>A0A0P7C5Q1_9BACT</name>
<dbReference type="EMBL" id="LGTQ01000006">
    <property type="protein sequence ID" value="KPM48647.1"/>
    <property type="molecule type" value="Genomic_DNA"/>
</dbReference>
<dbReference type="AlphaFoldDB" id="A0A0P7C5Q1"/>
<sequence length="83" mass="9340">MANNTFDIRTFSKLLFPIACLLLIYFGNRFDAFNTGLALATFYALFGLLIVELLLVIFKKRGGIWDKLKWLILGAIALLTLIG</sequence>
<keyword evidence="3" id="KW-1185">Reference proteome</keyword>
<feature type="transmembrane region" description="Helical" evidence="1">
    <location>
        <begin position="12"/>
        <end position="30"/>
    </location>
</feature>
<dbReference type="Proteomes" id="UP000050454">
    <property type="component" value="Unassembled WGS sequence"/>
</dbReference>
<keyword evidence="1" id="KW-0472">Membrane</keyword>
<evidence type="ECO:0000313" key="3">
    <source>
        <dbReference type="Proteomes" id="UP000050454"/>
    </source>
</evidence>
<comment type="caution">
    <text evidence="2">The sequence shown here is derived from an EMBL/GenBank/DDBJ whole genome shotgun (WGS) entry which is preliminary data.</text>
</comment>
<evidence type="ECO:0000256" key="1">
    <source>
        <dbReference type="SAM" id="Phobius"/>
    </source>
</evidence>
<dbReference type="STRING" id="1605367.AFM12_08570"/>
<accession>A0A0P7C5Q1</accession>
<keyword evidence="1" id="KW-0812">Transmembrane</keyword>
<protein>
    <submittedName>
        <fullName evidence="2">Uncharacterized protein</fullName>
    </submittedName>
</protein>
<gene>
    <name evidence="2" type="ORF">AFM12_08570</name>
</gene>
<evidence type="ECO:0000313" key="2">
    <source>
        <dbReference type="EMBL" id="KPM48647.1"/>
    </source>
</evidence>